<dbReference type="AlphaFoldDB" id="A0A1F5ZU48"/>
<dbReference type="PANTHER" id="PTHR34610">
    <property type="entry name" value="SSL7007 PROTEIN"/>
    <property type="match status" value="1"/>
</dbReference>
<name>A0A1F5ZU48_9BACT</name>
<proteinExistence type="predicted"/>
<dbReference type="InterPro" id="IPR002850">
    <property type="entry name" value="PIN_toxin-like"/>
</dbReference>
<dbReference type="PANTHER" id="PTHR34610:SF3">
    <property type="entry name" value="SSL7007 PROTEIN"/>
    <property type="match status" value="1"/>
</dbReference>
<dbReference type="Pfam" id="PF13470">
    <property type="entry name" value="PIN_3"/>
    <property type="match status" value="1"/>
</dbReference>
<evidence type="ECO:0000259" key="1">
    <source>
        <dbReference type="SMART" id="SM00670"/>
    </source>
</evidence>
<gene>
    <name evidence="2" type="ORF">A3D78_03275</name>
</gene>
<sequence length="140" mass="16127">MAVERLRVLLDTNILISAIGFGGKPRKILQHVLKKKIIGVTSSILLAELEDVLNKKFTLLSPHFERINKLIRKRFYLVKPTEEIRILKDDDDNRVLEAAKKASCSFIVTGDKELLDLKNFKNIKIVTADQFYKFLTEEEV</sequence>
<dbReference type="SMART" id="SM00670">
    <property type="entry name" value="PINc"/>
    <property type="match status" value="1"/>
</dbReference>
<accession>A0A1F5ZU48</accession>
<evidence type="ECO:0000313" key="3">
    <source>
        <dbReference type="Proteomes" id="UP000176253"/>
    </source>
</evidence>
<reference evidence="2 3" key="1">
    <citation type="journal article" date="2016" name="Nat. Commun.">
        <title>Thousands of microbial genomes shed light on interconnected biogeochemical processes in an aquifer system.</title>
        <authorList>
            <person name="Anantharaman K."/>
            <person name="Brown C.T."/>
            <person name="Hug L.A."/>
            <person name="Sharon I."/>
            <person name="Castelle C.J."/>
            <person name="Probst A.J."/>
            <person name="Thomas B.C."/>
            <person name="Singh A."/>
            <person name="Wilkins M.J."/>
            <person name="Karaoz U."/>
            <person name="Brodie E.L."/>
            <person name="Williams K.H."/>
            <person name="Hubbard S.S."/>
            <person name="Banfield J.F."/>
        </authorList>
    </citation>
    <scope>NUCLEOTIDE SEQUENCE [LARGE SCALE GENOMIC DNA]</scope>
</reference>
<dbReference type="EMBL" id="MFJM01000062">
    <property type="protein sequence ID" value="OGG15951.1"/>
    <property type="molecule type" value="Genomic_DNA"/>
</dbReference>
<dbReference type="InterPro" id="IPR029060">
    <property type="entry name" value="PIN-like_dom_sf"/>
</dbReference>
<protein>
    <submittedName>
        <fullName evidence="2">Putative toxin-antitoxin system toxin component, PIN family</fullName>
    </submittedName>
</protein>
<feature type="domain" description="PIN" evidence="1">
    <location>
        <begin position="6"/>
        <end position="116"/>
    </location>
</feature>
<dbReference type="Gene3D" id="3.40.50.1010">
    <property type="entry name" value="5'-nuclease"/>
    <property type="match status" value="1"/>
</dbReference>
<dbReference type="SUPFAM" id="SSF88723">
    <property type="entry name" value="PIN domain-like"/>
    <property type="match status" value="1"/>
</dbReference>
<comment type="caution">
    <text evidence="2">The sequence shown here is derived from an EMBL/GenBank/DDBJ whole genome shotgun (WGS) entry which is preliminary data.</text>
</comment>
<dbReference type="InterPro" id="IPR002716">
    <property type="entry name" value="PIN_dom"/>
</dbReference>
<evidence type="ECO:0000313" key="2">
    <source>
        <dbReference type="EMBL" id="OGG15951.1"/>
    </source>
</evidence>
<dbReference type="NCBIfam" id="TIGR00305">
    <property type="entry name" value="putative toxin-antitoxin system toxin component, PIN family"/>
    <property type="match status" value="1"/>
</dbReference>
<dbReference type="STRING" id="1798383.A3D78_03275"/>
<organism evidence="2 3">
    <name type="scientific">Candidatus Gottesmanbacteria bacterium RIFCSPHIGHO2_02_FULL_39_14</name>
    <dbReference type="NCBI Taxonomy" id="1798383"/>
    <lineage>
        <taxon>Bacteria</taxon>
        <taxon>Candidatus Gottesmaniibacteriota</taxon>
    </lineage>
</organism>
<dbReference type="Proteomes" id="UP000176253">
    <property type="component" value="Unassembled WGS sequence"/>
</dbReference>